<evidence type="ECO:0000256" key="9">
    <source>
        <dbReference type="ARBA" id="ARBA00023136"/>
    </source>
</evidence>
<sequence>MTRQLFAELRILKKYLFNGISICPSTELFATQRRNTFSKRRRTISCRFHNSWTSQKVFLNFENSRVIIFKRWISSNKALTGQEPKAASAATTANVTSTFPPLEKPKENDTKTFANQEELLQVSSTVNYKPSPELTFSHIIKSYKELAKAKLAALVILTTMCGYALSPGSTSLTCLLGTSVGTGLCVASANAINQWIEFPYDAQMLRTRNRVLVRRALAPFHAFSFGTISGISGLIVLSTMANPLTALMGVTNILLYTCIYTPMKRASIFNTWIGSIVGAIPPMMGWVASTNSLDPGCWLLGGILYAWQFPHFNSLAWNIRADYSKAGFRMMAVTNPALNSRVSLRYSLLLFPLSYMIPYMGMTSWWFAFDSTLVNSVLLWGSYKFWRNSNEKTARDCFFASLIHLPVIFALMMLHKKYRSVNDNDDLEYT</sequence>
<accession>A0A9N8ZIJ3</accession>
<dbReference type="Gene3D" id="1.10.357.140">
    <property type="entry name" value="UbiA prenyltransferase"/>
    <property type="match status" value="1"/>
</dbReference>
<dbReference type="InterPro" id="IPR016315">
    <property type="entry name" value="Protohaem_IX_farnesylTrfase_mt"/>
</dbReference>
<evidence type="ECO:0000256" key="8">
    <source>
        <dbReference type="ARBA" id="ARBA00023133"/>
    </source>
</evidence>
<dbReference type="EMBL" id="CAJVPL010000437">
    <property type="protein sequence ID" value="CAG8497023.1"/>
    <property type="molecule type" value="Genomic_DNA"/>
</dbReference>
<dbReference type="InterPro" id="IPR006369">
    <property type="entry name" value="Protohaem_IX_farnesylTrfase"/>
</dbReference>
<feature type="transmembrane region" description="Helical" evidence="12">
    <location>
        <begin position="398"/>
        <end position="415"/>
    </location>
</feature>
<dbReference type="NCBIfam" id="TIGR01473">
    <property type="entry name" value="cyoE_ctaB"/>
    <property type="match status" value="1"/>
</dbReference>
<dbReference type="AlphaFoldDB" id="A0A9N8ZIJ3"/>
<protein>
    <recommendedName>
        <fullName evidence="2 11">Protoheme IX farnesyltransferase, mitochondrial</fullName>
        <ecNumber evidence="11">2.5.1.-</ecNumber>
    </recommendedName>
    <alternativeName>
        <fullName evidence="10 11">Heme O synthase</fullName>
    </alternativeName>
</protein>
<feature type="transmembrane region" description="Helical" evidence="12">
    <location>
        <begin position="217"/>
        <end position="237"/>
    </location>
</feature>
<evidence type="ECO:0000256" key="1">
    <source>
        <dbReference type="ARBA" id="ARBA00004225"/>
    </source>
</evidence>
<feature type="transmembrane region" description="Helical" evidence="12">
    <location>
        <begin position="299"/>
        <end position="321"/>
    </location>
</feature>
<dbReference type="OrthoDB" id="5211at2759"/>
<dbReference type="FunFam" id="1.10.357.140:FF:000004">
    <property type="entry name" value="Protoheme IX farnesyltransferase, mitochondrial"/>
    <property type="match status" value="1"/>
</dbReference>
<dbReference type="InterPro" id="IPR044878">
    <property type="entry name" value="UbiA_sf"/>
</dbReference>
<dbReference type="PANTHER" id="PTHR43448:SF2">
    <property type="entry name" value="PROTOHEME IX FARNESYLTRANSFERASE, MITOCHONDRIAL"/>
    <property type="match status" value="1"/>
</dbReference>
<dbReference type="EC" id="2.5.1.-" evidence="11"/>
<dbReference type="GO" id="GO:0006784">
    <property type="term" value="P:heme A biosynthetic process"/>
    <property type="evidence" value="ECO:0007669"/>
    <property type="project" value="TreeGrafter"/>
</dbReference>
<feature type="transmembrane region" description="Helical" evidence="12">
    <location>
        <begin position="243"/>
        <end position="261"/>
    </location>
</feature>
<organism evidence="13 14">
    <name type="scientific">Ambispora gerdemannii</name>
    <dbReference type="NCBI Taxonomy" id="144530"/>
    <lineage>
        <taxon>Eukaryota</taxon>
        <taxon>Fungi</taxon>
        <taxon>Fungi incertae sedis</taxon>
        <taxon>Mucoromycota</taxon>
        <taxon>Glomeromycotina</taxon>
        <taxon>Glomeromycetes</taxon>
        <taxon>Archaeosporales</taxon>
        <taxon>Ambisporaceae</taxon>
        <taxon>Ambispora</taxon>
    </lineage>
</organism>
<feature type="transmembrane region" description="Helical" evidence="12">
    <location>
        <begin position="342"/>
        <end position="359"/>
    </location>
</feature>
<feature type="transmembrane region" description="Helical" evidence="12">
    <location>
        <begin position="268"/>
        <end position="287"/>
    </location>
</feature>
<evidence type="ECO:0000256" key="3">
    <source>
        <dbReference type="ARBA" id="ARBA00022679"/>
    </source>
</evidence>
<keyword evidence="5" id="KW-0809">Transit peptide</keyword>
<dbReference type="InterPro" id="IPR000537">
    <property type="entry name" value="UbiA_prenyltransferase"/>
</dbReference>
<dbReference type="PANTHER" id="PTHR43448">
    <property type="entry name" value="PROTOHEME IX FARNESYLTRANSFERASE, MITOCHONDRIAL"/>
    <property type="match status" value="1"/>
</dbReference>
<evidence type="ECO:0000256" key="2">
    <source>
        <dbReference type="ARBA" id="ARBA00016335"/>
    </source>
</evidence>
<dbReference type="PIRSF" id="PIRSF001773">
    <property type="entry name" value="COX10"/>
    <property type="match status" value="1"/>
</dbReference>
<comment type="similarity">
    <text evidence="11">Belongs to the ubiA prenyltransferase family.</text>
</comment>
<dbReference type="PROSITE" id="PS00943">
    <property type="entry name" value="UBIA"/>
    <property type="match status" value="1"/>
</dbReference>
<keyword evidence="8 11" id="KW-0350">Heme biosynthesis</keyword>
<evidence type="ECO:0000256" key="12">
    <source>
        <dbReference type="SAM" id="Phobius"/>
    </source>
</evidence>
<evidence type="ECO:0000313" key="14">
    <source>
        <dbReference type="Proteomes" id="UP000789831"/>
    </source>
</evidence>
<keyword evidence="6 12" id="KW-1133">Transmembrane helix</keyword>
<keyword evidence="9 11" id="KW-0472">Membrane</keyword>
<comment type="subcellular location">
    <subcellularLocation>
        <location evidence="1">Mitochondrion membrane</location>
        <topology evidence="1">Multi-pass membrane protein</topology>
    </subcellularLocation>
</comment>
<dbReference type="Proteomes" id="UP000789831">
    <property type="component" value="Unassembled WGS sequence"/>
</dbReference>
<keyword evidence="3 11" id="KW-0808">Transferase</keyword>
<evidence type="ECO:0000256" key="6">
    <source>
        <dbReference type="ARBA" id="ARBA00022989"/>
    </source>
</evidence>
<gene>
    <name evidence="13" type="ORF">AGERDE_LOCUS4051</name>
</gene>
<proteinExistence type="inferred from homology"/>
<dbReference type="GO" id="GO:0008495">
    <property type="term" value="F:protoheme IX farnesyltransferase activity"/>
    <property type="evidence" value="ECO:0007669"/>
    <property type="project" value="InterPro"/>
</dbReference>
<evidence type="ECO:0000256" key="4">
    <source>
        <dbReference type="ARBA" id="ARBA00022692"/>
    </source>
</evidence>
<dbReference type="Pfam" id="PF01040">
    <property type="entry name" value="UbiA"/>
    <property type="match status" value="1"/>
</dbReference>
<evidence type="ECO:0000256" key="10">
    <source>
        <dbReference type="ARBA" id="ARBA00030253"/>
    </source>
</evidence>
<name>A0A9N8ZIJ3_9GLOM</name>
<feature type="transmembrane region" description="Helical" evidence="12">
    <location>
        <begin position="365"/>
        <end position="386"/>
    </location>
</feature>
<comment type="caution">
    <text evidence="13">The sequence shown here is derived from an EMBL/GenBank/DDBJ whole genome shotgun (WGS) entry which is preliminary data.</text>
</comment>
<dbReference type="InterPro" id="IPR030470">
    <property type="entry name" value="UbiA_prenylTrfase_CS"/>
</dbReference>
<dbReference type="GO" id="GO:0031966">
    <property type="term" value="C:mitochondrial membrane"/>
    <property type="evidence" value="ECO:0007669"/>
    <property type="project" value="UniProtKB-SubCell"/>
</dbReference>
<keyword evidence="14" id="KW-1185">Reference proteome</keyword>
<comment type="function">
    <text evidence="11">Converts protoheme IX and farnesyl diphosphate to heme O.</text>
</comment>
<keyword evidence="4 12" id="KW-0812">Transmembrane</keyword>
<keyword evidence="7 11" id="KW-0496">Mitochondrion</keyword>
<evidence type="ECO:0000313" key="13">
    <source>
        <dbReference type="EMBL" id="CAG8497023.1"/>
    </source>
</evidence>
<dbReference type="HAMAP" id="MF_00154">
    <property type="entry name" value="CyoE_CtaB"/>
    <property type="match status" value="1"/>
</dbReference>
<evidence type="ECO:0000256" key="11">
    <source>
        <dbReference type="PIRNR" id="PIRNR001773"/>
    </source>
</evidence>
<dbReference type="CDD" id="cd13957">
    <property type="entry name" value="PT_UbiA_Cox10"/>
    <property type="match status" value="1"/>
</dbReference>
<evidence type="ECO:0000256" key="5">
    <source>
        <dbReference type="ARBA" id="ARBA00022946"/>
    </source>
</evidence>
<reference evidence="13" key="1">
    <citation type="submission" date="2021-06" db="EMBL/GenBank/DDBJ databases">
        <authorList>
            <person name="Kallberg Y."/>
            <person name="Tangrot J."/>
            <person name="Rosling A."/>
        </authorList>
    </citation>
    <scope>NUCLEOTIDE SEQUENCE</scope>
    <source>
        <strain evidence="13">MT106</strain>
    </source>
</reference>
<evidence type="ECO:0000256" key="7">
    <source>
        <dbReference type="ARBA" id="ARBA00023128"/>
    </source>
</evidence>